<dbReference type="NCBIfam" id="TIGR00116">
    <property type="entry name" value="tsf"/>
    <property type="match status" value="1"/>
</dbReference>
<accession>A0A9W6LNB1</accession>
<dbReference type="HAMAP" id="MF_00050">
    <property type="entry name" value="EF_Ts"/>
    <property type="match status" value="1"/>
</dbReference>
<dbReference type="InterPro" id="IPR036402">
    <property type="entry name" value="EF-Ts_dimer_sf"/>
</dbReference>
<dbReference type="RefSeq" id="WP_281835619.1">
    <property type="nucleotide sequence ID" value="NZ_BSDY01000008.1"/>
</dbReference>
<evidence type="ECO:0000259" key="8">
    <source>
        <dbReference type="Pfam" id="PF00889"/>
    </source>
</evidence>
<dbReference type="PANTHER" id="PTHR11741">
    <property type="entry name" value="ELONGATION FACTOR TS"/>
    <property type="match status" value="1"/>
</dbReference>
<dbReference type="InterPro" id="IPR009060">
    <property type="entry name" value="UBA-like_sf"/>
</dbReference>
<organism evidence="9 10">
    <name type="scientific">Propionigenium maris DSM 9537</name>
    <dbReference type="NCBI Taxonomy" id="1123000"/>
    <lineage>
        <taxon>Bacteria</taxon>
        <taxon>Fusobacteriati</taxon>
        <taxon>Fusobacteriota</taxon>
        <taxon>Fusobacteriia</taxon>
        <taxon>Fusobacteriales</taxon>
        <taxon>Fusobacteriaceae</taxon>
        <taxon>Propionigenium</taxon>
    </lineage>
</organism>
<dbReference type="PROSITE" id="PS01127">
    <property type="entry name" value="EF_TS_2"/>
    <property type="match status" value="1"/>
</dbReference>
<evidence type="ECO:0000256" key="1">
    <source>
        <dbReference type="ARBA" id="ARBA00005532"/>
    </source>
</evidence>
<dbReference type="AlphaFoldDB" id="A0A9W6LNB1"/>
<dbReference type="Proteomes" id="UP001144471">
    <property type="component" value="Unassembled WGS sequence"/>
</dbReference>
<dbReference type="CDD" id="cd14275">
    <property type="entry name" value="UBA_EF-Ts"/>
    <property type="match status" value="1"/>
</dbReference>
<comment type="subcellular location">
    <subcellularLocation>
        <location evidence="5 7">Cytoplasm</location>
    </subcellularLocation>
</comment>
<evidence type="ECO:0000256" key="4">
    <source>
        <dbReference type="ARBA" id="ARBA00022917"/>
    </source>
</evidence>
<dbReference type="FunFam" id="1.10.8.10:FF:000001">
    <property type="entry name" value="Elongation factor Ts"/>
    <property type="match status" value="1"/>
</dbReference>
<feature type="region of interest" description="Involved in Mg(2+) ion dislocation from EF-Tu" evidence="5">
    <location>
        <begin position="82"/>
        <end position="85"/>
    </location>
</feature>
<dbReference type="InterPro" id="IPR001816">
    <property type="entry name" value="Transl_elong_EFTs/EF1B"/>
</dbReference>
<comment type="caution">
    <text evidence="9">The sequence shown here is derived from an EMBL/GenBank/DDBJ whole genome shotgun (WGS) entry which is preliminary data.</text>
</comment>
<comment type="function">
    <text evidence="5 6">Associates with the EF-Tu.GDP complex and induces the exchange of GDP to GTP. It remains bound to the aminoacyl-tRNA.EF-Tu.GTP complex up to the GTP hydrolysis stage on the ribosome.</text>
</comment>
<keyword evidence="4 5" id="KW-0648">Protein biosynthesis</keyword>
<keyword evidence="10" id="KW-1185">Reference proteome</keyword>
<comment type="similarity">
    <text evidence="1 5 6">Belongs to the EF-Ts family.</text>
</comment>
<dbReference type="PANTHER" id="PTHR11741:SF0">
    <property type="entry name" value="ELONGATION FACTOR TS, MITOCHONDRIAL"/>
    <property type="match status" value="1"/>
</dbReference>
<dbReference type="SUPFAM" id="SSF46934">
    <property type="entry name" value="UBA-like"/>
    <property type="match status" value="1"/>
</dbReference>
<dbReference type="Gene3D" id="1.10.286.20">
    <property type="match status" value="1"/>
</dbReference>
<proteinExistence type="inferred from homology"/>
<name>A0A9W6LNB1_9FUSO</name>
<evidence type="ECO:0000256" key="2">
    <source>
        <dbReference type="ARBA" id="ARBA00016956"/>
    </source>
</evidence>
<dbReference type="SUPFAM" id="SSF54713">
    <property type="entry name" value="Elongation factor Ts (EF-Ts), dimerisation domain"/>
    <property type="match status" value="2"/>
</dbReference>
<dbReference type="Pfam" id="PF00889">
    <property type="entry name" value="EF_TS"/>
    <property type="match status" value="1"/>
</dbReference>
<gene>
    <name evidence="5 9" type="primary">tsf</name>
    <name evidence="9" type="ORF">PM10SUCC1_19610</name>
</gene>
<feature type="domain" description="Translation elongation factor EFTs/EF1B dimerisation" evidence="8">
    <location>
        <begin position="73"/>
        <end position="277"/>
    </location>
</feature>
<evidence type="ECO:0000256" key="7">
    <source>
        <dbReference type="RuleBase" id="RU000643"/>
    </source>
</evidence>
<dbReference type="GO" id="GO:0005737">
    <property type="term" value="C:cytoplasm"/>
    <property type="evidence" value="ECO:0007669"/>
    <property type="project" value="UniProtKB-SubCell"/>
</dbReference>
<evidence type="ECO:0000313" key="10">
    <source>
        <dbReference type="Proteomes" id="UP001144471"/>
    </source>
</evidence>
<sequence length="296" mass="32266">MAAITAKMVKELREITAAGMMDCKKALTEKDGDMEAAITLLREKGMAKAAKKADRVAAEGLIFDGVSADHKTAILVEFNSETDFVAKNPEFVSFGKKLVELALANNVATAEELKAVEVDGKTVETLVTELIAKIGENMTLRKVEKITTDAGFVATYSHMGGKLCVVTELAGEANAETVEKARGIAMHVAAMNPGYLKPEDVTADDLKKEMEIARVQLLDEGKPEKIIDNILKGKERKFYEEQCLVKQVYVRAEDKETVEQFAGDNTVLSYTRVKVGEGIEKKEEDFAAEVAAQING</sequence>
<dbReference type="InterPro" id="IPR018101">
    <property type="entry name" value="Transl_elong_Ts_CS"/>
</dbReference>
<dbReference type="Gene3D" id="1.10.8.10">
    <property type="entry name" value="DNA helicase RuvA subunit, C-terminal domain"/>
    <property type="match status" value="1"/>
</dbReference>
<keyword evidence="5" id="KW-0963">Cytoplasm</keyword>
<dbReference type="InterPro" id="IPR014039">
    <property type="entry name" value="Transl_elong_EFTs/EF1B_dimer"/>
</dbReference>
<dbReference type="GO" id="GO:0003746">
    <property type="term" value="F:translation elongation factor activity"/>
    <property type="evidence" value="ECO:0007669"/>
    <property type="project" value="UniProtKB-UniRule"/>
</dbReference>
<evidence type="ECO:0000256" key="3">
    <source>
        <dbReference type="ARBA" id="ARBA00022768"/>
    </source>
</evidence>
<dbReference type="Gene3D" id="3.30.479.20">
    <property type="entry name" value="Elongation factor Ts, dimerisation domain"/>
    <property type="match status" value="2"/>
</dbReference>
<reference evidence="9" key="1">
    <citation type="submission" date="2022-12" db="EMBL/GenBank/DDBJ databases">
        <title>Reference genome sequencing for broad-spectrum identification of bacterial and archaeal isolates by mass spectrometry.</title>
        <authorList>
            <person name="Sekiguchi Y."/>
            <person name="Tourlousse D.M."/>
        </authorList>
    </citation>
    <scope>NUCLEOTIDE SEQUENCE</scope>
    <source>
        <strain evidence="9">10succ1</strain>
    </source>
</reference>
<keyword evidence="3 5" id="KW-0251">Elongation factor</keyword>
<protein>
    <recommendedName>
        <fullName evidence="2 5">Elongation factor Ts</fullName>
        <shortName evidence="5">EF-Ts</shortName>
    </recommendedName>
</protein>
<evidence type="ECO:0000256" key="5">
    <source>
        <dbReference type="HAMAP-Rule" id="MF_00050"/>
    </source>
</evidence>
<dbReference type="EMBL" id="BSDY01000008">
    <property type="protein sequence ID" value="GLI56447.1"/>
    <property type="molecule type" value="Genomic_DNA"/>
</dbReference>
<evidence type="ECO:0000313" key="9">
    <source>
        <dbReference type="EMBL" id="GLI56447.1"/>
    </source>
</evidence>
<evidence type="ECO:0000256" key="6">
    <source>
        <dbReference type="RuleBase" id="RU000642"/>
    </source>
</evidence>